<dbReference type="SUPFAM" id="SSF50249">
    <property type="entry name" value="Nucleic acid-binding proteins"/>
    <property type="match status" value="1"/>
</dbReference>
<accession>A0A090LXS9</accession>
<protein>
    <recommendedName>
        <fullName evidence="4">Eukaryotic translation initiation factor 5A</fullName>
        <shortName evidence="4">eIF-5A</shortName>
    </recommendedName>
</protein>
<dbReference type="GO" id="GO:0045905">
    <property type="term" value="P:positive regulation of translational termination"/>
    <property type="evidence" value="ECO:0007669"/>
    <property type="project" value="UniProtKB-UniRule"/>
</dbReference>
<dbReference type="InterPro" id="IPR020189">
    <property type="entry name" value="IF5A_C"/>
</dbReference>
<dbReference type="InterPro" id="IPR019769">
    <property type="entry name" value="Trans_elong_IF5A_hypusine_site"/>
</dbReference>
<dbReference type="InterPro" id="IPR012340">
    <property type="entry name" value="NA-bd_OB-fold"/>
</dbReference>
<dbReference type="EMBL" id="CAID01000001">
    <property type="protein sequence ID" value="CEF96685.1"/>
    <property type="molecule type" value="Genomic_DNA"/>
</dbReference>
<dbReference type="KEGG" id="ota:OT_ostta01g03190"/>
<dbReference type="InterPro" id="IPR008991">
    <property type="entry name" value="Translation_prot_SH3-like_sf"/>
</dbReference>
<evidence type="ECO:0000256" key="5">
    <source>
        <dbReference type="SAM" id="MobiDB-lite"/>
    </source>
</evidence>
<keyword evidence="7" id="KW-0251">Elongation factor</keyword>
<dbReference type="Pfam" id="PF01287">
    <property type="entry name" value="eIF-5a"/>
    <property type="match status" value="1"/>
</dbReference>
<dbReference type="InParanoid" id="A0A090LXS9"/>
<keyword evidence="2 4" id="KW-0648">Protein biosynthesis</keyword>
<dbReference type="PIRSF" id="PIRSF003025">
    <property type="entry name" value="eIF5A"/>
    <property type="match status" value="1"/>
</dbReference>
<dbReference type="Pfam" id="PF21485">
    <property type="entry name" value="IF5A-like_N"/>
    <property type="match status" value="1"/>
</dbReference>
<dbReference type="GO" id="GO:0003746">
    <property type="term" value="F:translation elongation factor activity"/>
    <property type="evidence" value="ECO:0007669"/>
    <property type="project" value="UniProtKB-UniRule"/>
</dbReference>
<dbReference type="SUPFAM" id="SSF50104">
    <property type="entry name" value="Translation proteins SH3-like domain"/>
    <property type="match status" value="1"/>
</dbReference>
<sequence>MSDAEHEVETFESADAGASHTVPMQAGSVRKGGFIVVKGRPTKVLDVTTSKTGKHGHAKCHFFALDIFTNKKVEELVPSSHNLEVPIVNRVEYTLLDIDEDDHMSLMAENGDTREDLKLPSGHDDADKLAEQIRVAFDEGKEVAVTILCSMGIEQASAMKEINAGA</sequence>
<keyword evidence="8" id="KW-1185">Reference proteome</keyword>
<keyword evidence="3 4" id="KW-0385">Hypusine</keyword>
<dbReference type="PANTHER" id="PTHR11673">
    <property type="entry name" value="TRANSLATION INITIATION FACTOR 5A FAMILY MEMBER"/>
    <property type="match status" value="1"/>
</dbReference>
<dbReference type="PROSITE" id="PS00302">
    <property type="entry name" value="IF5A_HYPUSINE"/>
    <property type="match status" value="1"/>
</dbReference>
<comment type="similarity">
    <text evidence="1 4">Belongs to the eIF-5A family.</text>
</comment>
<dbReference type="InterPro" id="IPR048670">
    <property type="entry name" value="IF5A-like_N"/>
</dbReference>
<dbReference type="NCBIfam" id="TIGR00037">
    <property type="entry name" value="eIF_5A"/>
    <property type="match status" value="1"/>
</dbReference>
<dbReference type="OrthoDB" id="9975114at2759"/>
<dbReference type="GeneID" id="34945515"/>
<evidence type="ECO:0000313" key="7">
    <source>
        <dbReference type="EMBL" id="CEF96685.1"/>
    </source>
</evidence>
<evidence type="ECO:0000256" key="2">
    <source>
        <dbReference type="ARBA" id="ARBA00022917"/>
    </source>
</evidence>
<dbReference type="GO" id="GO:0043022">
    <property type="term" value="F:ribosome binding"/>
    <property type="evidence" value="ECO:0007669"/>
    <property type="project" value="UniProtKB-UniRule"/>
</dbReference>
<dbReference type="Gene3D" id="2.40.50.140">
    <property type="entry name" value="Nucleic acid-binding proteins"/>
    <property type="match status" value="1"/>
</dbReference>
<reference evidence="7 8" key="2">
    <citation type="journal article" date="2014" name="BMC Genomics">
        <title>An improved genome of the model marine alga Ostreococcus tauri unfolds by assessing Illumina de novo assemblies.</title>
        <authorList>
            <person name="Blanc-Mathieu R."/>
            <person name="Verhelst B."/>
            <person name="Derelle E."/>
            <person name="Rombauts S."/>
            <person name="Bouget F.Y."/>
            <person name="Carre I."/>
            <person name="Chateau A."/>
            <person name="Eyre-Walker A."/>
            <person name="Grimsley N."/>
            <person name="Moreau H."/>
            <person name="Piegu B."/>
            <person name="Rivals E."/>
            <person name="Schackwitz W."/>
            <person name="Van de Peer Y."/>
            <person name="Piganeau G."/>
        </authorList>
    </citation>
    <scope>NUCLEOTIDE SEQUENCE [LARGE SCALE GENOMIC DNA]</scope>
    <source>
        <strain evidence="8">OTTH 0595 / CCAP 157/2 / RCC745</strain>
    </source>
</reference>
<comment type="caution">
    <text evidence="7">The sequence shown here is derived from an EMBL/GenBank/DDBJ whole genome shotgun (WGS) entry which is preliminary data.</text>
</comment>
<dbReference type="Proteomes" id="UP000009170">
    <property type="component" value="Unassembled WGS sequence"/>
</dbReference>
<evidence type="ECO:0000313" key="8">
    <source>
        <dbReference type="Proteomes" id="UP000009170"/>
    </source>
</evidence>
<gene>
    <name evidence="7" type="ORF">OT_ostta01g03190</name>
</gene>
<evidence type="ECO:0000256" key="4">
    <source>
        <dbReference type="RuleBase" id="RU362005"/>
    </source>
</evidence>
<comment type="function">
    <text evidence="4">Translation factor that promotes translation elongation and termination, particularly upon ribosome stalling at specific amino acid sequence contexts. Binds between the exit (E) and peptidyl (P) site of the ribosome and promotes rescue of stalled ribosome: specifically required for efficient translation of polyproline-containing peptides as well as other motifs that stall the ribosome. Acts as ribosome quality control (RQC) cofactor by joining the RQC complex to facilitate peptidyl transfer during CAT tailing step.</text>
</comment>
<dbReference type="STRING" id="70448.A0A090LXS9"/>
<proteinExistence type="inferred from homology"/>
<organism evidence="7 8">
    <name type="scientific">Ostreococcus tauri</name>
    <name type="common">Marine green alga</name>
    <dbReference type="NCBI Taxonomy" id="70448"/>
    <lineage>
        <taxon>Eukaryota</taxon>
        <taxon>Viridiplantae</taxon>
        <taxon>Chlorophyta</taxon>
        <taxon>Mamiellophyceae</taxon>
        <taxon>Mamiellales</taxon>
        <taxon>Bathycoccaceae</taxon>
        <taxon>Ostreococcus</taxon>
    </lineage>
</organism>
<dbReference type="CDD" id="cd04468">
    <property type="entry name" value="S1_eIF5A"/>
    <property type="match status" value="1"/>
</dbReference>
<reference evidence="8" key="1">
    <citation type="journal article" date="2006" name="Proc. Natl. Acad. Sci. U.S.A.">
        <title>Genome analysis of the smallest free-living eukaryote Ostreococcus tauri unveils many unique features.</title>
        <authorList>
            <person name="Derelle E."/>
            <person name="Ferraz C."/>
            <person name="Rombauts S."/>
            <person name="Rouze P."/>
            <person name="Worden A.Z."/>
            <person name="Robbens S."/>
            <person name="Partensky F."/>
            <person name="Degroeve S."/>
            <person name="Echeynie S."/>
            <person name="Cooke R."/>
            <person name="Saeys Y."/>
            <person name="Wuyts J."/>
            <person name="Jabbari K."/>
            <person name="Bowler C."/>
            <person name="Panaud O."/>
            <person name="Piegu B."/>
            <person name="Ball S.G."/>
            <person name="Ral J.-P."/>
            <person name="Bouget F.-Y."/>
            <person name="Piganeau G."/>
            <person name="De Baets B."/>
            <person name="Picard A."/>
            <person name="Delseny M."/>
            <person name="Demaille J."/>
            <person name="Van de Peer Y."/>
            <person name="Moreau H."/>
        </authorList>
    </citation>
    <scope>NUCLEOTIDE SEQUENCE [LARGE SCALE GENOMIC DNA]</scope>
    <source>
        <strain evidence="8">OTTH 0595 / CCAP 157/2 / RCC745</strain>
    </source>
</reference>
<comment type="PTM">
    <text evidence="4">eIF-5A seems to be the only eukaryotic protein to have a hypusine residue which is a post-translational modification of a lysine by the addition of a butylamino group.</text>
</comment>
<dbReference type="SMART" id="SM01376">
    <property type="entry name" value="eIF-5a"/>
    <property type="match status" value="1"/>
</dbReference>
<evidence type="ECO:0000259" key="6">
    <source>
        <dbReference type="SMART" id="SM01376"/>
    </source>
</evidence>
<evidence type="ECO:0000256" key="1">
    <source>
        <dbReference type="ARBA" id="ARBA00006016"/>
    </source>
</evidence>
<dbReference type="InterPro" id="IPR014722">
    <property type="entry name" value="Rib_uL2_dom2"/>
</dbReference>
<dbReference type="GO" id="GO:0003723">
    <property type="term" value="F:RNA binding"/>
    <property type="evidence" value="ECO:0007669"/>
    <property type="project" value="InterPro"/>
</dbReference>
<dbReference type="InterPro" id="IPR001884">
    <property type="entry name" value="IF5A-like"/>
</dbReference>
<dbReference type="FunCoup" id="A0A090LXS9">
    <property type="interactions" value="1444"/>
</dbReference>
<dbReference type="RefSeq" id="XP_022838238.1">
    <property type="nucleotide sequence ID" value="XM_022985353.1"/>
</dbReference>
<dbReference type="Gene3D" id="2.30.30.30">
    <property type="match status" value="1"/>
</dbReference>
<feature type="domain" description="Translation initiation factor 5A C-terminal" evidence="6">
    <location>
        <begin position="87"/>
        <end position="160"/>
    </location>
</feature>
<evidence type="ECO:0000256" key="3">
    <source>
        <dbReference type="ARBA" id="ARBA00023071"/>
    </source>
</evidence>
<dbReference type="AlphaFoldDB" id="A0A090LXS9"/>
<dbReference type="GO" id="GO:0045901">
    <property type="term" value="P:positive regulation of translational elongation"/>
    <property type="evidence" value="ECO:0007669"/>
    <property type="project" value="UniProtKB-UniRule"/>
</dbReference>
<name>A0A090LXS9_OSTTA</name>
<feature type="region of interest" description="Disordered" evidence="5">
    <location>
        <begin position="1"/>
        <end position="23"/>
    </location>
</feature>
<dbReference type="FunFam" id="2.40.50.140:FF:000034">
    <property type="entry name" value="Eukaryotic translation initiation factor 5A"/>
    <property type="match status" value="1"/>
</dbReference>
<dbReference type="FunFam" id="2.30.30.30:FF:000012">
    <property type="entry name" value="Eukaryotic translation initiation factor 5A"/>
    <property type="match status" value="1"/>
</dbReference>